<evidence type="ECO:0000259" key="1">
    <source>
        <dbReference type="PROSITE" id="PS51782"/>
    </source>
</evidence>
<proteinExistence type="predicted"/>
<feature type="domain" description="LysM" evidence="1">
    <location>
        <begin position="53"/>
        <end position="102"/>
    </location>
</feature>
<dbReference type="AlphaFoldDB" id="A0A2S3ZU75"/>
<name>A0A2S3ZU75_ARTGL</name>
<dbReference type="SMART" id="SM00257">
    <property type="entry name" value="LysM"/>
    <property type="match status" value="1"/>
</dbReference>
<evidence type="ECO:0000313" key="3">
    <source>
        <dbReference type="Proteomes" id="UP000237061"/>
    </source>
</evidence>
<dbReference type="SUPFAM" id="SSF54106">
    <property type="entry name" value="LysM domain"/>
    <property type="match status" value="1"/>
</dbReference>
<organism evidence="2 3">
    <name type="scientific">Arthrobacter glacialis</name>
    <dbReference type="NCBI Taxonomy" id="1664"/>
    <lineage>
        <taxon>Bacteria</taxon>
        <taxon>Bacillati</taxon>
        <taxon>Actinomycetota</taxon>
        <taxon>Actinomycetes</taxon>
        <taxon>Micrococcales</taxon>
        <taxon>Micrococcaceae</taxon>
        <taxon>Arthrobacter</taxon>
    </lineage>
</organism>
<reference evidence="2 3" key="1">
    <citation type="submission" date="2018-01" db="EMBL/GenBank/DDBJ databases">
        <title>Arthrobacter sp. nov., from glaciers in China.</title>
        <authorList>
            <person name="Liu Q."/>
            <person name="Xin Y.-H."/>
        </authorList>
    </citation>
    <scope>NUCLEOTIDE SEQUENCE [LARGE SCALE GENOMIC DNA]</scope>
    <source>
        <strain evidence="2 3">HLT2-12-2</strain>
    </source>
</reference>
<dbReference type="Gene3D" id="3.10.350.10">
    <property type="entry name" value="LysM domain"/>
    <property type="match status" value="1"/>
</dbReference>
<gene>
    <name evidence="2" type="ORF">CVS27_14155</name>
</gene>
<comment type="caution">
    <text evidence="2">The sequence shown here is derived from an EMBL/GenBank/DDBJ whole genome shotgun (WGS) entry which is preliminary data.</text>
</comment>
<dbReference type="Proteomes" id="UP000237061">
    <property type="component" value="Unassembled WGS sequence"/>
</dbReference>
<dbReference type="InterPro" id="IPR036779">
    <property type="entry name" value="LysM_dom_sf"/>
</dbReference>
<dbReference type="InterPro" id="IPR018392">
    <property type="entry name" value="LysM"/>
</dbReference>
<dbReference type="Pfam" id="PF01476">
    <property type="entry name" value="LysM"/>
    <property type="match status" value="1"/>
</dbReference>
<dbReference type="OrthoDB" id="5084290at2"/>
<protein>
    <recommendedName>
        <fullName evidence="1">LysM domain-containing protein</fullName>
    </recommendedName>
</protein>
<dbReference type="CDD" id="cd00118">
    <property type="entry name" value="LysM"/>
    <property type="match status" value="1"/>
</dbReference>
<keyword evidence="3" id="KW-1185">Reference proteome</keyword>
<evidence type="ECO:0000313" key="2">
    <source>
        <dbReference type="EMBL" id="POH72806.1"/>
    </source>
</evidence>
<accession>A0A2S3ZU75</accession>
<sequence length="106" mass="11242">MTRRGRLVLLGVPALVASSILVFVALAIVFSTLASPAHAGVEHLAVDMDSYAHSVTVLQGDSLWSIAGTTNPNRDVREVVREIVALNELGTGVLQAGQRLFVPIPK</sequence>
<dbReference type="PROSITE" id="PS51782">
    <property type="entry name" value="LYSM"/>
    <property type="match status" value="1"/>
</dbReference>
<dbReference type="EMBL" id="PPXC01000011">
    <property type="protein sequence ID" value="POH72806.1"/>
    <property type="molecule type" value="Genomic_DNA"/>
</dbReference>